<accession>A0ABT5RZZ5</accession>
<dbReference type="Pfam" id="PF03401">
    <property type="entry name" value="TctC"/>
    <property type="match status" value="1"/>
</dbReference>
<evidence type="ECO:0000256" key="1">
    <source>
        <dbReference type="ARBA" id="ARBA00006987"/>
    </source>
</evidence>
<gene>
    <name evidence="2" type="ORF">OIN59_17730</name>
</gene>
<dbReference type="EMBL" id="JAPCKI010000011">
    <property type="protein sequence ID" value="MDD2179282.1"/>
    <property type="molecule type" value="Genomic_DNA"/>
</dbReference>
<dbReference type="SUPFAM" id="SSF53850">
    <property type="entry name" value="Periplasmic binding protein-like II"/>
    <property type="match status" value="1"/>
</dbReference>
<dbReference type="PANTHER" id="PTHR42928:SF5">
    <property type="entry name" value="BLR1237 PROTEIN"/>
    <property type="match status" value="1"/>
</dbReference>
<name>A0ABT5RZZ5_9BURK</name>
<proteinExistence type="inferred from homology"/>
<dbReference type="Proteomes" id="UP001148932">
    <property type="component" value="Unassembled WGS sequence"/>
</dbReference>
<evidence type="ECO:0000313" key="2">
    <source>
        <dbReference type="EMBL" id="MDD2179282.1"/>
    </source>
</evidence>
<reference evidence="2" key="1">
    <citation type="submission" date="2022-10" db="EMBL/GenBank/DDBJ databases">
        <title>Description of microaerobic benzene degrading bacteria.</title>
        <authorList>
            <person name="Bedics A."/>
            <person name="Tancsics A."/>
            <person name="Banerjee S."/>
        </authorList>
    </citation>
    <scope>NUCLEOTIDE SEQUENCE</scope>
    <source>
        <strain evidence="2">D2M1</strain>
    </source>
</reference>
<keyword evidence="3" id="KW-1185">Reference proteome</keyword>
<protein>
    <submittedName>
        <fullName evidence="2">Tripartite tricarboxylate transporter substrate binding protein</fullName>
    </submittedName>
</protein>
<dbReference type="RefSeq" id="WP_274112386.1">
    <property type="nucleotide sequence ID" value="NZ_JAPCKI010000011.1"/>
</dbReference>
<organism evidence="2 3">
    <name type="scientific">Acidovorax benzenivorans</name>
    <dbReference type="NCBI Taxonomy" id="2987520"/>
    <lineage>
        <taxon>Bacteria</taxon>
        <taxon>Pseudomonadati</taxon>
        <taxon>Pseudomonadota</taxon>
        <taxon>Betaproteobacteria</taxon>
        <taxon>Burkholderiales</taxon>
        <taxon>Comamonadaceae</taxon>
        <taxon>Acidovorax</taxon>
    </lineage>
</organism>
<sequence>MIKGLLTGGGIIAAVIAGSAFAQTYPIKPVTLVVGYPAGGPVDAFARALGQRLTEELKQSFIIDNKPGANEIIASQHVARAQPDGYTIFVSTEAPLTQNQFLYKKLGYNPVIDLMPVSQLVSVPMTLAVSPGFPANTLKEFLEVARKRQENPIAYASGGVGGVTHLPMAMLAKNEDFKWSHVPYKGAAPILPDLMVGHVDATILAVSFLQQHINEKKLKALAVYADKRAASLPNVPTFKELGIRDIRANFIIGMVAPKGTPQPIAEKLASVSKRVMQDKSFRERFMDPFAFTEVGSSPTEFSAYLVADRVVQEERVKVSGATLD</sequence>
<dbReference type="CDD" id="cd07012">
    <property type="entry name" value="PBP2_Bug_TTT"/>
    <property type="match status" value="1"/>
</dbReference>
<dbReference type="InterPro" id="IPR042100">
    <property type="entry name" value="Bug_dom1"/>
</dbReference>
<comment type="similarity">
    <text evidence="1">Belongs to the UPF0065 (bug) family.</text>
</comment>
<comment type="caution">
    <text evidence="2">The sequence shown here is derived from an EMBL/GenBank/DDBJ whole genome shotgun (WGS) entry which is preliminary data.</text>
</comment>
<dbReference type="PIRSF" id="PIRSF017082">
    <property type="entry name" value="YflP"/>
    <property type="match status" value="1"/>
</dbReference>
<dbReference type="Gene3D" id="3.40.190.10">
    <property type="entry name" value="Periplasmic binding protein-like II"/>
    <property type="match status" value="1"/>
</dbReference>
<dbReference type="PANTHER" id="PTHR42928">
    <property type="entry name" value="TRICARBOXYLATE-BINDING PROTEIN"/>
    <property type="match status" value="1"/>
</dbReference>
<evidence type="ECO:0000313" key="3">
    <source>
        <dbReference type="Proteomes" id="UP001148932"/>
    </source>
</evidence>
<dbReference type="InterPro" id="IPR005064">
    <property type="entry name" value="BUG"/>
</dbReference>
<dbReference type="Gene3D" id="3.40.190.150">
    <property type="entry name" value="Bordetella uptake gene, domain 1"/>
    <property type="match status" value="1"/>
</dbReference>